<accession>A0A059C574</accession>
<feature type="region of interest" description="Disordered" evidence="1">
    <location>
        <begin position="40"/>
        <end position="66"/>
    </location>
</feature>
<sequence length="66" mass="7376">MKGIFRSMCSATSSSIRNVFNRLQEIIEYLFETNVANREESSMDNNLTTQAVGSDGSRVRVGEDNV</sequence>
<protein>
    <submittedName>
        <fullName evidence="2">Uncharacterized protein</fullName>
    </submittedName>
</protein>
<feature type="compositionally biased region" description="Basic and acidic residues" evidence="1">
    <location>
        <begin position="57"/>
        <end position="66"/>
    </location>
</feature>
<feature type="compositionally biased region" description="Polar residues" evidence="1">
    <location>
        <begin position="43"/>
        <end position="52"/>
    </location>
</feature>
<dbReference type="EMBL" id="KK198757">
    <property type="protein sequence ID" value="KCW73080.1"/>
    <property type="molecule type" value="Genomic_DNA"/>
</dbReference>
<gene>
    <name evidence="2" type="ORF">EUGRSUZ_E01522</name>
</gene>
<organism evidence="2">
    <name type="scientific">Eucalyptus grandis</name>
    <name type="common">Flooded gum</name>
    <dbReference type="NCBI Taxonomy" id="71139"/>
    <lineage>
        <taxon>Eukaryota</taxon>
        <taxon>Viridiplantae</taxon>
        <taxon>Streptophyta</taxon>
        <taxon>Embryophyta</taxon>
        <taxon>Tracheophyta</taxon>
        <taxon>Spermatophyta</taxon>
        <taxon>Magnoliopsida</taxon>
        <taxon>eudicotyledons</taxon>
        <taxon>Gunneridae</taxon>
        <taxon>Pentapetalae</taxon>
        <taxon>rosids</taxon>
        <taxon>malvids</taxon>
        <taxon>Myrtales</taxon>
        <taxon>Myrtaceae</taxon>
        <taxon>Myrtoideae</taxon>
        <taxon>Eucalypteae</taxon>
        <taxon>Eucalyptus</taxon>
    </lineage>
</organism>
<dbReference type="InParanoid" id="A0A059C574"/>
<proteinExistence type="predicted"/>
<dbReference type="AlphaFoldDB" id="A0A059C574"/>
<reference evidence="2" key="1">
    <citation type="submission" date="2013-07" db="EMBL/GenBank/DDBJ databases">
        <title>The genome of Eucalyptus grandis.</title>
        <authorList>
            <person name="Schmutz J."/>
            <person name="Hayes R."/>
            <person name="Myburg A."/>
            <person name="Tuskan G."/>
            <person name="Grattapaglia D."/>
            <person name="Rokhsar D.S."/>
        </authorList>
    </citation>
    <scope>NUCLEOTIDE SEQUENCE</scope>
    <source>
        <tissue evidence="2">Leaf extractions</tissue>
    </source>
</reference>
<name>A0A059C574_EUCGR</name>
<dbReference type="Gramene" id="KCW73080">
    <property type="protein sequence ID" value="KCW73080"/>
    <property type="gene ID" value="EUGRSUZ_E01522"/>
</dbReference>
<evidence type="ECO:0000313" key="2">
    <source>
        <dbReference type="EMBL" id="KCW73080.1"/>
    </source>
</evidence>
<evidence type="ECO:0000256" key="1">
    <source>
        <dbReference type="SAM" id="MobiDB-lite"/>
    </source>
</evidence>